<feature type="transmembrane region" description="Helical" evidence="1">
    <location>
        <begin position="15"/>
        <end position="38"/>
    </location>
</feature>
<keyword evidence="3" id="KW-1185">Reference proteome</keyword>
<feature type="transmembrane region" description="Helical" evidence="1">
    <location>
        <begin position="44"/>
        <end position="65"/>
    </location>
</feature>
<keyword evidence="1" id="KW-0472">Membrane</keyword>
<organism evidence="2 3">
    <name type="scientific">Thiocapsa rosea</name>
    <dbReference type="NCBI Taxonomy" id="69360"/>
    <lineage>
        <taxon>Bacteria</taxon>
        <taxon>Pseudomonadati</taxon>
        <taxon>Pseudomonadota</taxon>
        <taxon>Gammaproteobacteria</taxon>
        <taxon>Chromatiales</taxon>
        <taxon>Chromatiaceae</taxon>
        <taxon>Thiocapsa</taxon>
    </lineage>
</organism>
<protein>
    <submittedName>
        <fullName evidence="2">Putative membrane protein</fullName>
    </submittedName>
</protein>
<feature type="transmembrane region" description="Helical" evidence="1">
    <location>
        <begin position="129"/>
        <end position="154"/>
    </location>
</feature>
<feature type="transmembrane region" description="Helical" evidence="1">
    <location>
        <begin position="72"/>
        <end position="93"/>
    </location>
</feature>
<sequence length="230" mass="25039">MCSSWKSVLRTSEGLVLMAALGLSLAALAALAVAAVWYPGYAQLLAAVIATNLVFGRVTAMSLGYATGLDDLTVVLANLLIETILVLIFYPLFVFSWRGLLEVRTLRPYLRAVRETAERHHGTIRRYGLIGLFIFVWSPIWMTGPVVGCAIGVLLGLSMRVTLGVVLAGTYLAILGWAFAMRQLHDQVAGFSPFGPVALFAVMVVIILGGYLLSRLVRRRRRTSGREGVD</sequence>
<gene>
    <name evidence="2" type="ORF">BDD21_2763</name>
</gene>
<proteinExistence type="predicted"/>
<accession>A0A495V7E5</accession>
<dbReference type="Proteomes" id="UP000274556">
    <property type="component" value="Unassembled WGS sequence"/>
</dbReference>
<feature type="transmembrane region" description="Helical" evidence="1">
    <location>
        <begin position="193"/>
        <end position="213"/>
    </location>
</feature>
<dbReference type="AlphaFoldDB" id="A0A495V7E5"/>
<evidence type="ECO:0000313" key="3">
    <source>
        <dbReference type="Proteomes" id="UP000274556"/>
    </source>
</evidence>
<dbReference type="Pfam" id="PF06695">
    <property type="entry name" value="Sm_multidrug_ex"/>
    <property type="match status" value="1"/>
</dbReference>
<keyword evidence="1" id="KW-1133">Transmembrane helix</keyword>
<evidence type="ECO:0000256" key="1">
    <source>
        <dbReference type="SAM" id="Phobius"/>
    </source>
</evidence>
<reference evidence="2 3" key="1">
    <citation type="submission" date="2018-10" db="EMBL/GenBank/DDBJ databases">
        <title>Genomic Encyclopedia of Archaeal and Bacterial Type Strains, Phase II (KMG-II): from individual species to whole genera.</title>
        <authorList>
            <person name="Goeker M."/>
        </authorList>
    </citation>
    <scope>NUCLEOTIDE SEQUENCE [LARGE SCALE GENOMIC DNA]</scope>
    <source>
        <strain evidence="2 3">DSM 235</strain>
    </source>
</reference>
<dbReference type="InterPro" id="IPR009577">
    <property type="entry name" value="Sm_multidrug_ex"/>
</dbReference>
<comment type="caution">
    <text evidence="2">The sequence shown here is derived from an EMBL/GenBank/DDBJ whole genome shotgun (WGS) entry which is preliminary data.</text>
</comment>
<name>A0A495V7E5_9GAMM</name>
<keyword evidence="1" id="KW-0812">Transmembrane</keyword>
<dbReference type="EMBL" id="RBXL01000001">
    <property type="protein sequence ID" value="RKT45322.1"/>
    <property type="molecule type" value="Genomic_DNA"/>
</dbReference>
<feature type="transmembrane region" description="Helical" evidence="1">
    <location>
        <begin position="161"/>
        <end position="181"/>
    </location>
</feature>
<evidence type="ECO:0000313" key="2">
    <source>
        <dbReference type="EMBL" id="RKT45322.1"/>
    </source>
</evidence>
<dbReference type="OrthoDB" id="5420154at2"/>